<keyword evidence="1" id="KW-0229">DNA integration</keyword>
<dbReference type="InterPro" id="IPR010998">
    <property type="entry name" value="Integrase_recombinase_N"/>
</dbReference>
<gene>
    <name evidence="7" type="ordered locus">PputW619_2276</name>
</gene>
<dbReference type="PROSITE" id="PS51898">
    <property type="entry name" value="TYR_RECOMBINASE"/>
    <property type="match status" value="1"/>
</dbReference>
<dbReference type="AlphaFoldDB" id="B1J7M8"/>
<dbReference type="HOGENOM" id="CLU_047407_1_1_6"/>
<dbReference type="Gene3D" id="1.10.443.10">
    <property type="entry name" value="Intergrase catalytic core"/>
    <property type="match status" value="1"/>
</dbReference>
<dbReference type="STRING" id="390235.PputW619_2276"/>
<dbReference type="KEGG" id="ppw:PputW619_2276"/>
<dbReference type="InterPro" id="IPR052925">
    <property type="entry name" value="Phage_Integrase-like_Recomb"/>
</dbReference>
<dbReference type="Gene3D" id="1.10.150.130">
    <property type="match status" value="1"/>
</dbReference>
<sequence>MNGVQREEGVDTLPERYLRAARRASTERRYAQAIAHFEAEWGGLLPASSESVVRYLAAYGAQLSSGTLRVHLAALAQWHRAHGFSDPTKTARVRDVLRGIQALHLQPQQQAEALALEDLQACVDSLEEALVSSEKAVRLRAARDRALLLLGFWRALRGDELCRLQTEHLQIRRGEGLVVFLPSSKTDRSNRGRQLSVPALKRLCPVTAVEQWLECSGIQHGPLFRAVDRWGHLSAQALNPNSISRLLRQIMFSSSVDPQGYSGHSLRRGFATWASANQWNSKALMDYVGWRDIQTATRYIDSKAPFGAWAE</sequence>
<evidence type="ECO:0000259" key="5">
    <source>
        <dbReference type="PROSITE" id="PS51898"/>
    </source>
</evidence>
<dbReference type="PANTHER" id="PTHR34605:SF4">
    <property type="entry name" value="DNA ADENINE METHYLTRANSFERASE"/>
    <property type="match status" value="1"/>
</dbReference>
<evidence type="ECO:0000259" key="6">
    <source>
        <dbReference type="PROSITE" id="PS51900"/>
    </source>
</evidence>
<evidence type="ECO:0000256" key="1">
    <source>
        <dbReference type="ARBA" id="ARBA00022908"/>
    </source>
</evidence>
<accession>B1J7M8</accession>
<dbReference type="GO" id="GO:0015074">
    <property type="term" value="P:DNA integration"/>
    <property type="evidence" value="ECO:0007669"/>
    <property type="project" value="UniProtKB-KW"/>
</dbReference>
<dbReference type="eggNOG" id="COG0582">
    <property type="taxonomic scope" value="Bacteria"/>
</dbReference>
<dbReference type="InterPro" id="IPR013762">
    <property type="entry name" value="Integrase-like_cat_sf"/>
</dbReference>
<dbReference type="SUPFAM" id="SSF47823">
    <property type="entry name" value="lambda integrase-like, N-terminal domain"/>
    <property type="match status" value="1"/>
</dbReference>
<dbReference type="EMBL" id="CP000949">
    <property type="protein sequence ID" value="ACA72776.1"/>
    <property type="molecule type" value="Genomic_DNA"/>
</dbReference>
<feature type="domain" description="Tyr recombinase" evidence="5">
    <location>
        <begin position="109"/>
        <end position="311"/>
    </location>
</feature>
<name>B1J7M8_PSEPW</name>
<evidence type="ECO:0000256" key="2">
    <source>
        <dbReference type="ARBA" id="ARBA00023125"/>
    </source>
</evidence>
<keyword evidence="3" id="KW-0233">DNA recombination</keyword>
<dbReference type="CDD" id="cd00799">
    <property type="entry name" value="INT_Cre_C"/>
    <property type="match status" value="1"/>
</dbReference>
<dbReference type="Pfam" id="PF00589">
    <property type="entry name" value="Phage_integrase"/>
    <property type="match status" value="1"/>
</dbReference>
<dbReference type="InterPro" id="IPR044068">
    <property type="entry name" value="CB"/>
</dbReference>
<protein>
    <submittedName>
        <fullName evidence="7">Integrase family protein</fullName>
    </submittedName>
</protein>
<evidence type="ECO:0000256" key="3">
    <source>
        <dbReference type="ARBA" id="ARBA00023172"/>
    </source>
</evidence>
<feature type="domain" description="Core-binding (CB)" evidence="6">
    <location>
        <begin position="8"/>
        <end position="83"/>
    </location>
</feature>
<dbReference type="GO" id="GO:0003677">
    <property type="term" value="F:DNA binding"/>
    <property type="evidence" value="ECO:0007669"/>
    <property type="project" value="UniProtKB-UniRule"/>
</dbReference>
<evidence type="ECO:0000256" key="4">
    <source>
        <dbReference type="PROSITE-ProRule" id="PRU01248"/>
    </source>
</evidence>
<dbReference type="InterPro" id="IPR002104">
    <property type="entry name" value="Integrase_catalytic"/>
</dbReference>
<dbReference type="GO" id="GO:0006310">
    <property type="term" value="P:DNA recombination"/>
    <property type="evidence" value="ECO:0007669"/>
    <property type="project" value="UniProtKB-KW"/>
</dbReference>
<reference evidence="7" key="1">
    <citation type="submission" date="2008-02" db="EMBL/GenBank/DDBJ databases">
        <title>Complete sequence of Psuedomonas putida W619.</title>
        <authorList>
            <consortium name="US DOE Joint Genome Institute"/>
            <person name="Copeland A."/>
            <person name="Lucas S."/>
            <person name="Lapidus A."/>
            <person name="Barry K."/>
            <person name="Detter J.C."/>
            <person name="Glavina del Rio T."/>
            <person name="Dalin E."/>
            <person name="Tice H."/>
            <person name="Pitluck S."/>
            <person name="Chain P."/>
            <person name="Malfatti S."/>
            <person name="Shin M."/>
            <person name="Vergez L."/>
            <person name="Schmutz J."/>
            <person name="Larimer F."/>
            <person name="Land M."/>
            <person name="Hauser L."/>
            <person name="Kyrpides N."/>
            <person name="Kim E."/>
            <person name="Taghavi S."/>
            <person name="Vangronsveld D."/>
            <person name="van der Lelie D."/>
            <person name="Richardson P."/>
        </authorList>
    </citation>
    <scope>NUCLEOTIDE SEQUENCE</scope>
    <source>
        <strain evidence="7">W619</strain>
    </source>
</reference>
<evidence type="ECO:0000313" key="7">
    <source>
        <dbReference type="EMBL" id="ACA72776.1"/>
    </source>
</evidence>
<keyword evidence="2 4" id="KW-0238">DNA-binding</keyword>
<dbReference type="PANTHER" id="PTHR34605">
    <property type="entry name" value="PHAGE_INTEGRASE DOMAIN-CONTAINING PROTEIN"/>
    <property type="match status" value="1"/>
</dbReference>
<proteinExistence type="predicted"/>
<dbReference type="SUPFAM" id="SSF56349">
    <property type="entry name" value="DNA breaking-rejoining enzymes"/>
    <property type="match status" value="1"/>
</dbReference>
<organism evidence="7">
    <name type="scientific">Pseudomonas putida (strain W619)</name>
    <dbReference type="NCBI Taxonomy" id="390235"/>
    <lineage>
        <taxon>Bacteria</taxon>
        <taxon>Pseudomonadati</taxon>
        <taxon>Pseudomonadota</taxon>
        <taxon>Gammaproteobacteria</taxon>
        <taxon>Pseudomonadales</taxon>
        <taxon>Pseudomonadaceae</taxon>
        <taxon>Pseudomonas</taxon>
    </lineage>
</organism>
<dbReference type="InterPro" id="IPR011010">
    <property type="entry name" value="DNA_brk_join_enz"/>
</dbReference>
<dbReference type="PROSITE" id="PS51900">
    <property type="entry name" value="CB"/>
    <property type="match status" value="1"/>
</dbReference>